<feature type="transmembrane region" description="Helical" evidence="6">
    <location>
        <begin position="279"/>
        <end position="304"/>
    </location>
</feature>
<dbReference type="PANTHER" id="PTHR21716">
    <property type="entry name" value="TRANSMEMBRANE PROTEIN"/>
    <property type="match status" value="1"/>
</dbReference>
<keyword evidence="4 6" id="KW-1133">Transmembrane helix</keyword>
<evidence type="ECO:0000256" key="4">
    <source>
        <dbReference type="ARBA" id="ARBA00022989"/>
    </source>
</evidence>
<keyword evidence="5 6" id="KW-0472">Membrane</keyword>
<evidence type="ECO:0000313" key="8">
    <source>
        <dbReference type="Proteomes" id="UP000000378"/>
    </source>
</evidence>
<dbReference type="eggNOG" id="COG0628">
    <property type="taxonomic scope" value="Bacteria"/>
</dbReference>
<dbReference type="NCBIfam" id="TIGR02872">
    <property type="entry name" value="spore_ytvI"/>
    <property type="match status" value="1"/>
</dbReference>
<dbReference type="Proteomes" id="UP000000378">
    <property type="component" value="Chromosome"/>
</dbReference>
<feature type="transmembrane region" description="Helical" evidence="6">
    <location>
        <begin position="12"/>
        <end position="29"/>
    </location>
</feature>
<dbReference type="InterPro" id="IPR014227">
    <property type="entry name" value="YtvI-like"/>
</dbReference>
<dbReference type="STRING" id="643648.Slip_0992"/>
<gene>
    <name evidence="7" type="ordered locus">Slip_0992</name>
</gene>
<dbReference type="PANTHER" id="PTHR21716:SF68">
    <property type="entry name" value="TRANSPORT PROTEIN YTVI-RELATED"/>
    <property type="match status" value="1"/>
</dbReference>
<keyword evidence="3 6" id="KW-0812">Transmembrane</keyword>
<feature type="transmembrane region" description="Helical" evidence="6">
    <location>
        <begin position="342"/>
        <end position="362"/>
    </location>
</feature>
<comment type="subcellular location">
    <subcellularLocation>
        <location evidence="1">Membrane</location>
        <topology evidence="1">Multi-pass membrane protein</topology>
    </subcellularLocation>
</comment>
<dbReference type="InterPro" id="IPR002549">
    <property type="entry name" value="AI-2E-like"/>
</dbReference>
<sequence length="373" mass="41051">MDPQLARSVRTLVKTAVVFLALLSVYLLFRYVLPLVGAILVAIPGYVLPFLVALLLALLIEPLARFLNYRLRLRRGWAVFLSLLLVWGTAGFLLTYFVSRLIGELIGLYKVITEHSVSITNTIARALGQAELFYLRLNLPDNVQESIRNSLLQYLSGLEKILSGSVDVLIDFLVGLPGLFVFFLISTVATFFILRDWNKLRSGFFELLPDSWKITVRTVIKDLFNAFTGFLKAYSLLVTVTGIETIVGLKLLGVEYALTLGLVTGLLDILPVLGPGVLFVPWIIFSYITGASGFATGLLILYGILVAVRQVLEPKLVGDSIGLHPLATLVSLYIGLKLLGPAGLVLGPVMVILYLACQRAGVFHQLANYIRKV</sequence>
<comment type="similarity">
    <text evidence="2">Belongs to the autoinducer-2 exporter (AI-2E) (TC 2.A.86) family.</text>
</comment>
<dbReference type="GO" id="GO:0055085">
    <property type="term" value="P:transmembrane transport"/>
    <property type="evidence" value="ECO:0007669"/>
    <property type="project" value="TreeGrafter"/>
</dbReference>
<dbReference type="Pfam" id="PF01594">
    <property type="entry name" value="AI-2E_transport"/>
    <property type="match status" value="1"/>
</dbReference>
<proteinExistence type="inferred from homology"/>
<dbReference type="GO" id="GO:0016020">
    <property type="term" value="C:membrane"/>
    <property type="evidence" value="ECO:0007669"/>
    <property type="project" value="UniProtKB-SubCell"/>
</dbReference>
<feature type="transmembrane region" description="Helical" evidence="6">
    <location>
        <begin position="35"/>
        <end position="64"/>
    </location>
</feature>
<evidence type="ECO:0000256" key="1">
    <source>
        <dbReference type="ARBA" id="ARBA00004141"/>
    </source>
</evidence>
<evidence type="ECO:0000256" key="2">
    <source>
        <dbReference type="ARBA" id="ARBA00009773"/>
    </source>
</evidence>
<keyword evidence="8" id="KW-1185">Reference proteome</keyword>
<reference evidence="7 8" key="2">
    <citation type="journal article" date="2010" name="Stand. Genomic Sci.">
        <title>Complete genome sequence of Syntrophothermus lipocalidus type strain (TGB-C1).</title>
        <authorList>
            <person name="Djao O.D."/>
            <person name="Zhang X."/>
            <person name="Lucas S."/>
            <person name="Lapidus A."/>
            <person name="Del Rio T.G."/>
            <person name="Nolan M."/>
            <person name="Tice H."/>
            <person name="Cheng J.F."/>
            <person name="Han C."/>
            <person name="Tapia R."/>
            <person name="Goodwin L."/>
            <person name="Pitluck S."/>
            <person name="Liolios K."/>
            <person name="Ivanova N."/>
            <person name="Mavromatis K."/>
            <person name="Mikhailova N."/>
            <person name="Ovchinnikova G."/>
            <person name="Pati A."/>
            <person name="Brambilla E."/>
            <person name="Chen A."/>
            <person name="Palaniappan K."/>
            <person name="Land M."/>
            <person name="Hauser L."/>
            <person name="Chang Y.J."/>
            <person name="Jeffries C.D."/>
            <person name="Rohde M."/>
            <person name="Sikorski J."/>
            <person name="Spring S."/>
            <person name="Goker M."/>
            <person name="Detter J.C."/>
            <person name="Woyke T."/>
            <person name="Bristow J."/>
            <person name="Eisen J.A."/>
            <person name="Markowitz V."/>
            <person name="Hugenholtz P."/>
            <person name="Kyrpides N.C."/>
            <person name="Klenk H.P."/>
        </authorList>
    </citation>
    <scope>NUCLEOTIDE SEQUENCE [LARGE SCALE GENOMIC DNA]</scope>
    <source>
        <strain evidence="8">DSM 12680 / TGB-C1</strain>
    </source>
</reference>
<feature type="transmembrane region" description="Helical" evidence="6">
    <location>
        <begin position="172"/>
        <end position="194"/>
    </location>
</feature>
<evidence type="ECO:0000313" key="7">
    <source>
        <dbReference type="EMBL" id="ADI01771.1"/>
    </source>
</evidence>
<dbReference type="AlphaFoldDB" id="D7CM36"/>
<organism evidence="7 8">
    <name type="scientific">Syntrophothermus lipocalidus (strain DSM 12680 / TGB-C1)</name>
    <dbReference type="NCBI Taxonomy" id="643648"/>
    <lineage>
        <taxon>Bacteria</taxon>
        <taxon>Bacillati</taxon>
        <taxon>Bacillota</taxon>
        <taxon>Clostridia</taxon>
        <taxon>Eubacteriales</taxon>
        <taxon>Syntrophomonadaceae</taxon>
        <taxon>Syntrophothermus</taxon>
    </lineage>
</organism>
<evidence type="ECO:0000256" key="3">
    <source>
        <dbReference type="ARBA" id="ARBA00022692"/>
    </source>
</evidence>
<reference evidence="8" key="1">
    <citation type="journal article" date="2010" name="Stand. Genomic Sci.">
        <title>Complete genome sequence of Syntrophothermus lipocalidus type strain (TGB-C1T).</title>
        <authorList>
            <consortium name="US DOE Joint Genome Institute (JGI-PGF)"/>
            <person name="Djao O."/>
            <person name="Zhang X."/>
            <person name="Lucas S."/>
            <person name="Lapidus A."/>
            <person name="Glavina Del Rio T."/>
            <person name="Nolan M."/>
            <person name="Tice H."/>
            <person name="Cheng J."/>
            <person name="Han C."/>
            <person name="Tapia R."/>
            <person name="Goodwin L."/>
            <person name="Pitluck S."/>
            <person name="Liolios K."/>
            <person name="Ivanova N."/>
            <person name="Mavromatis K."/>
            <person name="Mikhailova N."/>
            <person name="Ovchinnikova G."/>
            <person name="Pati A."/>
            <person name="Brambilla E."/>
            <person name="Chen A."/>
            <person name="Palaniappan K."/>
            <person name="Land M."/>
            <person name="Hauser L."/>
            <person name="Chang Y."/>
            <person name="Jeffries C."/>
            <person name="Rohde M."/>
            <person name="Sikorski J."/>
            <person name="Spring S."/>
            <person name="Goker M."/>
            <person name="Detter J."/>
            <person name="Woyke T."/>
            <person name="Bristow J."/>
            <person name="Eisen J."/>
            <person name="Markowitz V."/>
            <person name="Hugenholtz P."/>
            <person name="Kyrpides N."/>
            <person name="Klenk H."/>
        </authorList>
    </citation>
    <scope>NUCLEOTIDE SEQUENCE [LARGE SCALE GENOMIC DNA]</scope>
    <source>
        <strain evidence="8">DSM 12680 / TGB-C1</strain>
    </source>
</reference>
<protein>
    <submittedName>
        <fullName evidence="7">Sporulation integral membrane protein YtvI</fullName>
    </submittedName>
</protein>
<dbReference type="HOGENOM" id="CLU_031275_4_0_9"/>
<evidence type="ECO:0000256" key="5">
    <source>
        <dbReference type="ARBA" id="ARBA00023136"/>
    </source>
</evidence>
<name>D7CM36_SYNLT</name>
<dbReference type="EMBL" id="CP002048">
    <property type="protein sequence ID" value="ADI01771.1"/>
    <property type="molecule type" value="Genomic_DNA"/>
</dbReference>
<dbReference type="KEGG" id="slp:Slip_0992"/>
<accession>D7CM36</accession>
<evidence type="ECO:0000256" key="6">
    <source>
        <dbReference type="SAM" id="Phobius"/>
    </source>
</evidence>
<feature type="transmembrane region" description="Helical" evidence="6">
    <location>
        <begin position="76"/>
        <end position="98"/>
    </location>
</feature>
<dbReference type="RefSeq" id="WP_013175173.1">
    <property type="nucleotide sequence ID" value="NC_014220.1"/>
</dbReference>